<proteinExistence type="predicted"/>
<accession>A0A811YSS4</accession>
<name>A0A811YSS4_NYCPR</name>
<feature type="region of interest" description="Disordered" evidence="1">
    <location>
        <begin position="40"/>
        <end position="77"/>
    </location>
</feature>
<dbReference type="Proteomes" id="UP000645828">
    <property type="component" value="Unassembled WGS sequence"/>
</dbReference>
<evidence type="ECO:0000256" key="1">
    <source>
        <dbReference type="SAM" id="MobiDB-lite"/>
    </source>
</evidence>
<keyword evidence="4" id="KW-1185">Reference proteome</keyword>
<evidence type="ECO:0000313" key="4">
    <source>
        <dbReference type="Proteomes" id="UP000645828"/>
    </source>
</evidence>
<comment type="caution">
    <text evidence="3">The sequence shown here is derived from an EMBL/GenBank/DDBJ whole genome shotgun (WGS) entry which is preliminary data.</text>
</comment>
<dbReference type="EMBL" id="CAJHUB010000740">
    <property type="protein sequence ID" value="CAD7679609.1"/>
    <property type="molecule type" value="Genomic_DNA"/>
</dbReference>
<feature type="compositionally biased region" description="Pro residues" evidence="1">
    <location>
        <begin position="43"/>
        <end position="60"/>
    </location>
</feature>
<dbReference type="EMBL" id="CAJHUB010000720">
    <property type="protein sequence ID" value="CAD7679464.1"/>
    <property type="molecule type" value="Genomic_DNA"/>
</dbReference>
<dbReference type="AlphaFoldDB" id="A0A811YSS4"/>
<reference evidence="3" key="1">
    <citation type="submission" date="2020-12" db="EMBL/GenBank/DDBJ databases">
        <authorList>
            <consortium name="Molecular Ecology Group"/>
        </authorList>
    </citation>
    <scope>NUCLEOTIDE SEQUENCE</scope>
    <source>
        <strain evidence="3">TBG_1078</strain>
    </source>
</reference>
<gene>
    <name evidence="2" type="ORF">NYPRO_LOCUS12263</name>
    <name evidence="3" type="ORF">NYPRO_LOCUS12408</name>
</gene>
<sequence length="77" mass="7975">MSPEPWVCAVLGPEGGRGQGSTRHPHALCWPVGLGVLPRVHPGLPPSPQEGHPAPHPTPPAASEAWPGPAAHCHWPA</sequence>
<evidence type="ECO:0000313" key="2">
    <source>
        <dbReference type="EMBL" id="CAD7679464.1"/>
    </source>
</evidence>
<evidence type="ECO:0000313" key="3">
    <source>
        <dbReference type="EMBL" id="CAD7679609.1"/>
    </source>
</evidence>
<protein>
    <submittedName>
        <fullName evidence="3">(raccoon dog) hypothetical protein</fullName>
    </submittedName>
</protein>
<organism evidence="3 4">
    <name type="scientific">Nyctereutes procyonoides</name>
    <name type="common">Raccoon dog</name>
    <name type="synonym">Canis procyonoides</name>
    <dbReference type="NCBI Taxonomy" id="34880"/>
    <lineage>
        <taxon>Eukaryota</taxon>
        <taxon>Metazoa</taxon>
        <taxon>Chordata</taxon>
        <taxon>Craniata</taxon>
        <taxon>Vertebrata</taxon>
        <taxon>Euteleostomi</taxon>
        <taxon>Mammalia</taxon>
        <taxon>Eutheria</taxon>
        <taxon>Laurasiatheria</taxon>
        <taxon>Carnivora</taxon>
        <taxon>Caniformia</taxon>
        <taxon>Canidae</taxon>
        <taxon>Nyctereutes</taxon>
    </lineage>
</organism>